<name>A0A518DCH0_9BACT</name>
<keyword evidence="5 6" id="KW-0472">Membrane</keyword>
<feature type="transmembrane region" description="Helical" evidence="6">
    <location>
        <begin position="108"/>
        <end position="131"/>
    </location>
</feature>
<dbReference type="EMBL" id="CP036291">
    <property type="protein sequence ID" value="QDU89165.1"/>
    <property type="molecule type" value="Genomic_DNA"/>
</dbReference>
<protein>
    <submittedName>
        <fullName evidence="7">OPT oligopeptide transporter protein</fullName>
    </submittedName>
</protein>
<evidence type="ECO:0000313" key="7">
    <source>
        <dbReference type="EMBL" id="QDU89165.1"/>
    </source>
</evidence>
<dbReference type="InterPro" id="IPR045035">
    <property type="entry name" value="YSL-like"/>
</dbReference>
<feature type="transmembrane region" description="Helical" evidence="6">
    <location>
        <begin position="215"/>
        <end position="243"/>
    </location>
</feature>
<evidence type="ECO:0000256" key="4">
    <source>
        <dbReference type="ARBA" id="ARBA00022989"/>
    </source>
</evidence>
<keyword evidence="3 6" id="KW-0812">Transmembrane</keyword>
<dbReference type="Proteomes" id="UP000317429">
    <property type="component" value="Chromosome"/>
</dbReference>
<dbReference type="GO" id="GO:0035673">
    <property type="term" value="F:oligopeptide transmembrane transporter activity"/>
    <property type="evidence" value="ECO:0007669"/>
    <property type="project" value="InterPro"/>
</dbReference>
<gene>
    <name evidence="7" type="ORF">Pla175_25520</name>
</gene>
<dbReference type="GO" id="GO:0016020">
    <property type="term" value="C:membrane"/>
    <property type="evidence" value="ECO:0007669"/>
    <property type="project" value="UniProtKB-SubCell"/>
</dbReference>
<organism evidence="7 8">
    <name type="scientific">Pirellulimonas nuda</name>
    <dbReference type="NCBI Taxonomy" id="2528009"/>
    <lineage>
        <taxon>Bacteria</taxon>
        <taxon>Pseudomonadati</taxon>
        <taxon>Planctomycetota</taxon>
        <taxon>Planctomycetia</taxon>
        <taxon>Pirellulales</taxon>
        <taxon>Lacipirellulaceae</taxon>
        <taxon>Pirellulimonas</taxon>
    </lineage>
</organism>
<evidence type="ECO:0000256" key="1">
    <source>
        <dbReference type="ARBA" id="ARBA00004141"/>
    </source>
</evidence>
<evidence type="ECO:0000256" key="6">
    <source>
        <dbReference type="SAM" id="Phobius"/>
    </source>
</evidence>
<feature type="transmembrane region" description="Helical" evidence="6">
    <location>
        <begin position="525"/>
        <end position="550"/>
    </location>
</feature>
<keyword evidence="4 6" id="KW-1133">Transmembrane helix</keyword>
<evidence type="ECO:0000256" key="5">
    <source>
        <dbReference type="ARBA" id="ARBA00023136"/>
    </source>
</evidence>
<accession>A0A518DCH0</accession>
<dbReference type="RefSeq" id="WP_145285130.1">
    <property type="nucleotide sequence ID" value="NZ_CP036291.1"/>
</dbReference>
<keyword evidence="8" id="KW-1185">Reference proteome</keyword>
<evidence type="ECO:0000313" key="8">
    <source>
        <dbReference type="Proteomes" id="UP000317429"/>
    </source>
</evidence>
<dbReference type="KEGG" id="pnd:Pla175_25520"/>
<feature type="transmembrane region" description="Helical" evidence="6">
    <location>
        <begin position="562"/>
        <end position="584"/>
    </location>
</feature>
<feature type="transmembrane region" description="Helical" evidence="6">
    <location>
        <begin position="12"/>
        <end position="33"/>
    </location>
</feature>
<feature type="transmembrane region" description="Helical" evidence="6">
    <location>
        <begin position="263"/>
        <end position="289"/>
    </location>
</feature>
<dbReference type="InterPro" id="IPR004813">
    <property type="entry name" value="OPT"/>
</dbReference>
<feature type="transmembrane region" description="Helical" evidence="6">
    <location>
        <begin position="318"/>
        <end position="337"/>
    </location>
</feature>
<proteinExistence type="predicted"/>
<evidence type="ECO:0000256" key="2">
    <source>
        <dbReference type="ARBA" id="ARBA00022448"/>
    </source>
</evidence>
<feature type="transmembrane region" description="Helical" evidence="6">
    <location>
        <begin position="428"/>
        <end position="449"/>
    </location>
</feature>
<comment type="subcellular location">
    <subcellularLocation>
        <location evidence="1">Membrane</location>
        <topology evidence="1">Multi-pass membrane protein</topology>
    </subcellularLocation>
</comment>
<feature type="transmembrane region" description="Helical" evidence="6">
    <location>
        <begin position="79"/>
        <end position="102"/>
    </location>
</feature>
<dbReference type="PANTHER" id="PTHR31645">
    <property type="entry name" value="OLIGOPEPTIDE TRANSPORTER YGL114W-RELATED"/>
    <property type="match status" value="1"/>
</dbReference>
<sequence>MPDPLPQVRQLTLRAAATGAVLGMVLVPCNVYSGLKIGWSFNMSIAAALLSCGFWNATRRVAGPERIAHWGMLENNINQTCASSAASIISAGLVAPIPALTILTGQTLSWPVLSAWLFSVSLIGVVVGLILRRQMLEVQALPFPSGVATAETVREIYAAGREAAIRLRGLMTAGLLAAAVKLLPTAPWGPAIGLGPVGAPMLSTRGLGLMLDPSLLMIGFGAIVGLRVGVSLLLGAAIAWGVIAPWLFATGRLPAPASPDEGVFLAAVEFLLWPGVAMMVAAALTSFAASIPRVLRGIGSAAPEDPVEGAREGVAPRWLIAGMALATVLAVAAQVCFFEIHPAMALLSVLMTFLLAVVAARVSGETGIPPIGALGKVTQITFGLIHPTSVGTNLMTANVTGGAAGQCSDLLHDLKAGRLLGASVRAQAVAQVLGVIVGSLAGSAAYLLLVPDPAAMLLTPEWPAPAVATWKAVAELFRDGIDAAPRGAMPAAVIGTVVGVLLAALDQWRPKRARRWRPSAVSMGLAFVIPAYYCLSLFFGAAIAAVALRISPRWAQRLTLPIAAGLVAGESLAGVGGALWSMLWKIGGE</sequence>
<dbReference type="Pfam" id="PF03169">
    <property type="entry name" value="OPT"/>
    <property type="match status" value="1"/>
</dbReference>
<feature type="transmembrane region" description="Helical" evidence="6">
    <location>
        <begin position="343"/>
        <end position="362"/>
    </location>
</feature>
<dbReference type="AlphaFoldDB" id="A0A518DCH0"/>
<evidence type="ECO:0000256" key="3">
    <source>
        <dbReference type="ARBA" id="ARBA00022692"/>
    </source>
</evidence>
<reference evidence="7 8" key="1">
    <citation type="submission" date="2019-02" db="EMBL/GenBank/DDBJ databases">
        <title>Deep-cultivation of Planctomycetes and their phenomic and genomic characterization uncovers novel biology.</title>
        <authorList>
            <person name="Wiegand S."/>
            <person name="Jogler M."/>
            <person name="Boedeker C."/>
            <person name="Pinto D."/>
            <person name="Vollmers J."/>
            <person name="Rivas-Marin E."/>
            <person name="Kohn T."/>
            <person name="Peeters S.H."/>
            <person name="Heuer A."/>
            <person name="Rast P."/>
            <person name="Oberbeckmann S."/>
            <person name="Bunk B."/>
            <person name="Jeske O."/>
            <person name="Meyerdierks A."/>
            <person name="Storesund J.E."/>
            <person name="Kallscheuer N."/>
            <person name="Luecker S."/>
            <person name="Lage O.M."/>
            <person name="Pohl T."/>
            <person name="Merkel B.J."/>
            <person name="Hornburger P."/>
            <person name="Mueller R.-W."/>
            <person name="Bruemmer F."/>
            <person name="Labrenz M."/>
            <person name="Spormann A.M."/>
            <person name="Op den Camp H."/>
            <person name="Overmann J."/>
            <person name="Amann R."/>
            <person name="Jetten M.S.M."/>
            <person name="Mascher T."/>
            <person name="Medema M.H."/>
            <person name="Devos D.P."/>
            <person name="Kaster A.-K."/>
            <person name="Ovreas L."/>
            <person name="Rohde M."/>
            <person name="Galperin M.Y."/>
            <person name="Jogler C."/>
        </authorList>
    </citation>
    <scope>NUCLEOTIDE SEQUENCE [LARGE SCALE GENOMIC DNA]</scope>
    <source>
        <strain evidence="7 8">Pla175</strain>
    </source>
</reference>
<dbReference type="OrthoDB" id="9809340at2"/>
<dbReference type="PANTHER" id="PTHR31645:SF0">
    <property type="entry name" value="OLIGOPEPTIDE TRANSPORTER YGL114W-RELATED"/>
    <property type="match status" value="1"/>
</dbReference>
<feature type="transmembrane region" description="Helical" evidence="6">
    <location>
        <begin position="487"/>
        <end position="505"/>
    </location>
</feature>
<keyword evidence="2" id="KW-0813">Transport</keyword>